<dbReference type="PANTHER" id="PTHR11877:SF99">
    <property type="entry name" value="1,3,6,8-TETRAHYDROXYNAPHTHALENE SYNTHASE"/>
    <property type="match status" value="1"/>
</dbReference>
<dbReference type="Gene3D" id="3.40.47.10">
    <property type="match status" value="2"/>
</dbReference>
<keyword evidence="7" id="KW-1185">Reference proteome</keyword>
<evidence type="ECO:0000256" key="3">
    <source>
        <dbReference type="ARBA" id="ARBA00023315"/>
    </source>
</evidence>
<dbReference type="PIRSF" id="PIRSF000451">
    <property type="entry name" value="PKS_III"/>
    <property type="match status" value="1"/>
</dbReference>
<name>A0ABW4S4K5_9RHOB</name>
<evidence type="ECO:0000259" key="4">
    <source>
        <dbReference type="Pfam" id="PF00195"/>
    </source>
</evidence>
<proteinExistence type="inferred from homology"/>
<comment type="similarity">
    <text evidence="1">Belongs to the thiolase-like superfamily. Chalcone/stilbene synthases family.</text>
</comment>
<dbReference type="PANTHER" id="PTHR11877">
    <property type="entry name" value="HYDROXYMETHYLGLUTARYL-COA SYNTHASE"/>
    <property type="match status" value="1"/>
</dbReference>
<dbReference type="Proteomes" id="UP001597353">
    <property type="component" value="Unassembled WGS sequence"/>
</dbReference>
<organism evidence="6 7">
    <name type="scientific">Halodurantibacterium flavum</name>
    <dbReference type="NCBI Taxonomy" id="1382802"/>
    <lineage>
        <taxon>Bacteria</taxon>
        <taxon>Pseudomonadati</taxon>
        <taxon>Pseudomonadota</taxon>
        <taxon>Alphaproteobacteria</taxon>
        <taxon>Rhodobacterales</taxon>
        <taxon>Paracoccaceae</taxon>
        <taxon>Halodurantibacterium</taxon>
    </lineage>
</organism>
<dbReference type="CDD" id="cd00831">
    <property type="entry name" value="CHS_like"/>
    <property type="match status" value="1"/>
</dbReference>
<dbReference type="InterPro" id="IPR012328">
    <property type="entry name" value="Chalcone/stilbene_synt_C"/>
</dbReference>
<sequence>MLQTAEVTQGKTAASGAALVGLATAVPPHQLDQADVIDHARRIFGSRTGLFETLEPVYTNARIERRWSAMPLAWFEGPADMPEKTRLYERHATDLAEEAALAGLRDAGLAPKDVDVLIFVSSTGISTPSIEARLMNRLAFRPDVARLPIFGYGCAGGALGLSRAAQMLAGRPGAVCLLLVVELCTLAFRHDSLTKSNLVATALFGDGAAAAVLRGTGAGESGGGSIGRLGAGGEHLWPGTLNVMGWKVDPEGFDVIFHRDIPQIVAGDYRAALDGFMTRAGLTPADIERPCCHPGGAKVLDALETVFDLPPQGLDAEREVLSDYGNMSAPTVLFVLDNLRQRGARGAHLVTALGPGFTAAFQMVDLQ</sequence>
<dbReference type="RefSeq" id="WP_390261095.1">
    <property type="nucleotide sequence ID" value="NZ_JBHUGH010000006.1"/>
</dbReference>
<evidence type="ECO:0000313" key="6">
    <source>
        <dbReference type="EMBL" id="MFD1912467.1"/>
    </source>
</evidence>
<gene>
    <name evidence="6" type="ORF">ACFSGJ_09590</name>
</gene>
<accession>A0ABW4S4K5</accession>
<dbReference type="Pfam" id="PF02797">
    <property type="entry name" value="Chal_sti_synt_C"/>
    <property type="match status" value="1"/>
</dbReference>
<dbReference type="EMBL" id="JBHUGH010000006">
    <property type="protein sequence ID" value="MFD1912467.1"/>
    <property type="molecule type" value="Genomic_DNA"/>
</dbReference>
<dbReference type="SUPFAM" id="SSF53901">
    <property type="entry name" value="Thiolase-like"/>
    <property type="match status" value="2"/>
</dbReference>
<keyword evidence="2" id="KW-0808">Transferase</keyword>
<dbReference type="InterPro" id="IPR016039">
    <property type="entry name" value="Thiolase-like"/>
</dbReference>
<dbReference type="Pfam" id="PF00195">
    <property type="entry name" value="Chal_sti_synt_N"/>
    <property type="match status" value="1"/>
</dbReference>
<dbReference type="InterPro" id="IPR001099">
    <property type="entry name" value="Chalcone/stilbene_synt_N"/>
</dbReference>
<protein>
    <submittedName>
        <fullName evidence="6">Type III polyketide synthase</fullName>
    </submittedName>
</protein>
<feature type="domain" description="Chalcone/stilbene synthase N-terminal" evidence="4">
    <location>
        <begin position="6"/>
        <end position="213"/>
    </location>
</feature>
<keyword evidence="3" id="KW-0012">Acyltransferase</keyword>
<evidence type="ECO:0000313" key="7">
    <source>
        <dbReference type="Proteomes" id="UP001597353"/>
    </source>
</evidence>
<dbReference type="InterPro" id="IPR011141">
    <property type="entry name" value="Polyketide_synthase_type-III"/>
</dbReference>
<feature type="domain" description="Chalcone/stilbene synthase C-terminal" evidence="5">
    <location>
        <begin position="235"/>
        <end position="351"/>
    </location>
</feature>
<comment type="caution">
    <text evidence="6">The sequence shown here is derived from an EMBL/GenBank/DDBJ whole genome shotgun (WGS) entry which is preliminary data.</text>
</comment>
<reference evidence="7" key="1">
    <citation type="journal article" date="2019" name="Int. J. Syst. Evol. Microbiol.">
        <title>The Global Catalogue of Microorganisms (GCM) 10K type strain sequencing project: providing services to taxonomists for standard genome sequencing and annotation.</title>
        <authorList>
            <consortium name="The Broad Institute Genomics Platform"/>
            <consortium name="The Broad Institute Genome Sequencing Center for Infectious Disease"/>
            <person name="Wu L."/>
            <person name="Ma J."/>
        </authorList>
    </citation>
    <scope>NUCLEOTIDE SEQUENCE [LARGE SCALE GENOMIC DNA]</scope>
    <source>
        <strain evidence="7">CGMCC 4.7242</strain>
    </source>
</reference>
<evidence type="ECO:0000256" key="1">
    <source>
        <dbReference type="ARBA" id="ARBA00005531"/>
    </source>
</evidence>
<evidence type="ECO:0000256" key="2">
    <source>
        <dbReference type="ARBA" id="ARBA00022679"/>
    </source>
</evidence>
<evidence type="ECO:0000259" key="5">
    <source>
        <dbReference type="Pfam" id="PF02797"/>
    </source>
</evidence>